<dbReference type="AlphaFoldDB" id="A0A3D9IHM7"/>
<name>A0A3D9IHM7_9BACL</name>
<comment type="caution">
    <text evidence="1">The sequence shown here is derived from an EMBL/GenBank/DDBJ whole genome shotgun (WGS) entry which is preliminary data.</text>
</comment>
<organism evidence="1 2">
    <name type="scientific">Cohnella phaseoli</name>
    <dbReference type="NCBI Taxonomy" id="456490"/>
    <lineage>
        <taxon>Bacteria</taxon>
        <taxon>Bacillati</taxon>
        <taxon>Bacillota</taxon>
        <taxon>Bacilli</taxon>
        <taxon>Bacillales</taxon>
        <taxon>Paenibacillaceae</taxon>
        <taxon>Cohnella</taxon>
    </lineage>
</organism>
<reference evidence="1 2" key="1">
    <citation type="submission" date="2018-07" db="EMBL/GenBank/DDBJ databases">
        <title>Genomic Encyclopedia of Type Strains, Phase III (KMG-III): the genomes of soil and plant-associated and newly described type strains.</title>
        <authorList>
            <person name="Whitman W."/>
        </authorList>
    </citation>
    <scope>NUCLEOTIDE SEQUENCE [LARGE SCALE GENOMIC DNA]</scope>
    <source>
        <strain evidence="1 2">CECT 7287</strain>
    </source>
</reference>
<evidence type="ECO:0000313" key="1">
    <source>
        <dbReference type="EMBL" id="RED60636.1"/>
    </source>
</evidence>
<evidence type="ECO:0000313" key="2">
    <source>
        <dbReference type="Proteomes" id="UP000256977"/>
    </source>
</evidence>
<dbReference type="EMBL" id="QRDZ01000029">
    <property type="protein sequence ID" value="RED60636.1"/>
    <property type="molecule type" value="Genomic_DNA"/>
</dbReference>
<gene>
    <name evidence="1" type="ORF">DFP98_12949</name>
</gene>
<dbReference type="RefSeq" id="WP_181917999.1">
    <property type="nucleotide sequence ID" value="NZ_QRDZ01000029.1"/>
</dbReference>
<sequence length="46" mass="5169">MTLFIAIVLIIGFAGIIGNQYSGLQRMTQMQKTLEEIRDELRGKNG</sequence>
<proteinExistence type="predicted"/>
<accession>A0A3D9IHM7</accession>
<dbReference type="Proteomes" id="UP000256977">
    <property type="component" value="Unassembled WGS sequence"/>
</dbReference>
<keyword evidence="2" id="KW-1185">Reference proteome</keyword>
<protein>
    <submittedName>
        <fullName evidence="1">Uncharacterized protein</fullName>
    </submittedName>
</protein>